<feature type="domain" description="Peptidase S11 D-Ala-D-Ala carboxypeptidase A C-terminal" evidence="18">
    <location>
        <begin position="282"/>
        <end position="372"/>
    </location>
</feature>
<dbReference type="Pfam" id="PF07943">
    <property type="entry name" value="PBP5_C"/>
    <property type="match status" value="1"/>
</dbReference>
<comment type="catalytic activity">
    <reaction evidence="12">
        <text>Preferential cleavage: (Ac)2-L-Lys-D-Ala-|-D-Ala. Also transpeptidation of peptidyl-alanyl moieties that are N-acyl substituents of D-alanine.</text>
        <dbReference type="EC" id="3.4.16.4"/>
    </reaction>
</comment>
<evidence type="ECO:0000259" key="18">
    <source>
        <dbReference type="SMART" id="SM00936"/>
    </source>
</evidence>
<reference evidence="19 20" key="1">
    <citation type="submission" date="2019-09" db="EMBL/GenBank/DDBJ databases">
        <title>Salinarimonas rosea gen. nov., sp. nov., a new member of the a-2 subgroup of the Proteobacteria.</title>
        <authorList>
            <person name="Liu J."/>
        </authorList>
    </citation>
    <scope>NUCLEOTIDE SEQUENCE [LARGE SCALE GENOMIC DNA]</scope>
    <source>
        <strain evidence="19 20">BN140002</strain>
    </source>
</reference>
<dbReference type="OrthoDB" id="7912889at2"/>
<organism evidence="19 20">
    <name type="scientific">Salinarimonas soli</name>
    <dbReference type="NCBI Taxonomy" id="1638099"/>
    <lineage>
        <taxon>Bacteria</taxon>
        <taxon>Pseudomonadati</taxon>
        <taxon>Pseudomonadota</taxon>
        <taxon>Alphaproteobacteria</taxon>
        <taxon>Hyphomicrobiales</taxon>
        <taxon>Salinarimonadaceae</taxon>
        <taxon>Salinarimonas</taxon>
    </lineage>
</organism>
<dbReference type="InterPro" id="IPR015956">
    <property type="entry name" value="Peniciliin-bd_prot_C_sf"/>
</dbReference>
<dbReference type="GO" id="GO:0071555">
    <property type="term" value="P:cell wall organization"/>
    <property type="evidence" value="ECO:0007669"/>
    <property type="project" value="UniProtKB-KW"/>
</dbReference>
<feature type="region of interest" description="Disordered" evidence="16">
    <location>
        <begin position="407"/>
        <end position="430"/>
    </location>
</feature>
<dbReference type="InterPro" id="IPR012907">
    <property type="entry name" value="Peptidase_S11_C"/>
</dbReference>
<keyword evidence="11" id="KW-0961">Cell wall biogenesis/degradation</keyword>
<evidence type="ECO:0000256" key="15">
    <source>
        <dbReference type="RuleBase" id="RU004016"/>
    </source>
</evidence>
<evidence type="ECO:0000256" key="3">
    <source>
        <dbReference type="ARBA" id="ARBA00007164"/>
    </source>
</evidence>
<dbReference type="GO" id="GO:0009002">
    <property type="term" value="F:serine-type D-Ala-D-Ala carboxypeptidase activity"/>
    <property type="evidence" value="ECO:0007669"/>
    <property type="project" value="UniProtKB-EC"/>
</dbReference>
<evidence type="ECO:0000256" key="7">
    <source>
        <dbReference type="ARBA" id="ARBA00022729"/>
    </source>
</evidence>
<evidence type="ECO:0000256" key="13">
    <source>
        <dbReference type="PIRSR" id="PIRSR618044-1"/>
    </source>
</evidence>
<feature type="active site" description="Proton acceptor" evidence="13">
    <location>
        <position position="68"/>
    </location>
</feature>
<evidence type="ECO:0000313" key="19">
    <source>
        <dbReference type="EMBL" id="KAA2236760.1"/>
    </source>
</evidence>
<keyword evidence="8" id="KW-0378">Hydrolase</keyword>
<dbReference type="Gene3D" id="3.40.710.10">
    <property type="entry name" value="DD-peptidase/beta-lactamase superfamily"/>
    <property type="match status" value="1"/>
</dbReference>
<evidence type="ECO:0000256" key="16">
    <source>
        <dbReference type="SAM" id="MobiDB-lite"/>
    </source>
</evidence>
<keyword evidence="9" id="KW-0133">Cell shape</keyword>
<dbReference type="SUPFAM" id="SSF56601">
    <property type="entry name" value="beta-lactamase/transpeptidase-like"/>
    <property type="match status" value="1"/>
</dbReference>
<proteinExistence type="inferred from homology"/>
<dbReference type="GO" id="GO:0009252">
    <property type="term" value="P:peptidoglycan biosynthetic process"/>
    <property type="evidence" value="ECO:0007669"/>
    <property type="project" value="UniProtKB-UniPathway"/>
</dbReference>
<dbReference type="EMBL" id="VUOA01000023">
    <property type="protein sequence ID" value="KAA2236760.1"/>
    <property type="molecule type" value="Genomic_DNA"/>
</dbReference>
<evidence type="ECO:0000256" key="1">
    <source>
        <dbReference type="ARBA" id="ARBA00003217"/>
    </source>
</evidence>
<sequence length="430" mass="45685">MPFHSRTGGLRRAAAVLSLAAFGFATPAPAQPAFETAAPHAILIDYNTGTVLYEKAADQKVPPASLAKLMTEEVIFDQLAKGKVSLEDTFTVSQRAWREGGASSGGSTMFLPLNSRVSLGDLIKGIAIQSGNDATIVVAEGMAGSVEGFARMMNEQAKALGLKDSHFMNSHGLHDPAQHVTMRDMSKLATHIIREHPDHYKVFSQAEYTFNNIVQQNRNPLLAMGGGTDGLKTGYTKESGYGLVASAERDGRRLILAMMGMKSIAERKTESERLMEWGFRSFEQTVVLKDGEAAGEARVTGGAVSTVALVPKGPVTVTQPRGTDVKVTRNVAYQGPIEAPVKKGAPLATLQLTINGKPLREVPLYAAADVEQGPLWWRAVDMAGGYVSSGAGWVANEITTRVMSAWNGEPATTGSTAPAIPAPAPASPKL</sequence>
<dbReference type="InterPro" id="IPR037167">
    <property type="entry name" value="Peptidase_S11_C_sf"/>
</dbReference>
<accession>A0A5B2VEA1</accession>
<evidence type="ECO:0000256" key="8">
    <source>
        <dbReference type="ARBA" id="ARBA00022801"/>
    </source>
</evidence>
<dbReference type="Pfam" id="PF00768">
    <property type="entry name" value="Peptidase_S11"/>
    <property type="match status" value="1"/>
</dbReference>
<keyword evidence="5 19" id="KW-0121">Carboxypeptidase</keyword>
<dbReference type="InterPro" id="IPR012338">
    <property type="entry name" value="Beta-lactam/transpept-like"/>
</dbReference>
<dbReference type="PANTHER" id="PTHR21581">
    <property type="entry name" value="D-ALANYL-D-ALANINE CARBOXYPEPTIDASE"/>
    <property type="match status" value="1"/>
</dbReference>
<dbReference type="InterPro" id="IPR001967">
    <property type="entry name" value="Peptidase_S11_N"/>
</dbReference>
<dbReference type="GO" id="GO:0006508">
    <property type="term" value="P:proteolysis"/>
    <property type="evidence" value="ECO:0007669"/>
    <property type="project" value="UniProtKB-KW"/>
</dbReference>
<reference evidence="19 20" key="2">
    <citation type="submission" date="2019-09" db="EMBL/GenBank/DDBJ databases">
        <authorList>
            <person name="Jin C."/>
        </authorList>
    </citation>
    <scope>NUCLEOTIDE SEQUENCE [LARGE SCALE GENOMIC DNA]</scope>
    <source>
        <strain evidence="19 20">BN140002</strain>
    </source>
</reference>
<dbReference type="AlphaFoldDB" id="A0A5B2VEA1"/>
<evidence type="ECO:0000256" key="2">
    <source>
        <dbReference type="ARBA" id="ARBA00004752"/>
    </source>
</evidence>
<comment type="caution">
    <text evidence="19">The sequence shown here is derived from an EMBL/GenBank/DDBJ whole genome shotgun (WGS) entry which is preliminary data.</text>
</comment>
<evidence type="ECO:0000256" key="17">
    <source>
        <dbReference type="SAM" id="SignalP"/>
    </source>
</evidence>
<evidence type="ECO:0000256" key="14">
    <source>
        <dbReference type="PIRSR" id="PIRSR618044-2"/>
    </source>
</evidence>
<dbReference type="GO" id="GO:0008360">
    <property type="term" value="P:regulation of cell shape"/>
    <property type="evidence" value="ECO:0007669"/>
    <property type="project" value="UniProtKB-KW"/>
</dbReference>
<keyword evidence="7 17" id="KW-0732">Signal</keyword>
<dbReference type="SUPFAM" id="SSF69189">
    <property type="entry name" value="Penicillin-binding protein associated domain"/>
    <property type="match status" value="1"/>
</dbReference>
<dbReference type="SMART" id="SM00936">
    <property type="entry name" value="PBP5_C"/>
    <property type="match status" value="1"/>
</dbReference>
<keyword evidence="20" id="KW-1185">Reference proteome</keyword>
<evidence type="ECO:0000256" key="4">
    <source>
        <dbReference type="ARBA" id="ARBA00012448"/>
    </source>
</evidence>
<evidence type="ECO:0000256" key="11">
    <source>
        <dbReference type="ARBA" id="ARBA00023316"/>
    </source>
</evidence>
<evidence type="ECO:0000256" key="10">
    <source>
        <dbReference type="ARBA" id="ARBA00022984"/>
    </source>
</evidence>
<evidence type="ECO:0000256" key="12">
    <source>
        <dbReference type="ARBA" id="ARBA00034000"/>
    </source>
</evidence>
<keyword evidence="10" id="KW-0573">Peptidoglycan synthesis</keyword>
<protein>
    <recommendedName>
        <fullName evidence="4">serine-type D-Ala-D-Ala carboxypeptidase</fullName>
        <ecNumber evidence="4">3.4.16.4</ecNumber>
    </recommendedName>
</protein>
<comment type="pathway">
    <text evidence="2">Cell wall biogenesis; peptidoglycan biosynthesis.</text>
</comment>
<dbReference type="UniPathway" id="UPA00219"/>
<gene>
    <name evidence="19" type="ORF">F0L46_13405</name>
</gene>
<keyword evidence="6" id="KW-0645">Protease</keyword>
<evidence type="ECO:0000256" key="9">
    <source>
        <dbReference type="ARBA" id="ARBA00022960"/>
    </source>
</evidence>
<feature type="active site" evidence="13">
    <location>
        <position position="130"/>
    </location>
</feature>
<dbReference type="RefSeq" id="WP_149818333.1">
    <property type="nucleotide sequence ID" value="NZ_VUOA01000023.1"/>
</dbReference>
<name>A0A5B2VEA1_9HYPH</name>
<feature type="signal peptide" evidence="17">
    <location>
        <begin position="1"/>
        <end position="30"/>
    </location>
</feature>
<feature type="chain" id="PRO_5022879731" description="serine-type D-Ala-D-Ala carboxypeptidase" evidence="17">
    <location>
        <begin position="31"/>
        <end position="430"/>
    </location>
</feature>
<dbReference type="Proteomes" id="UP000323142">
    <property type="component" value="Unassembled WGS sequence"/>
</dbReference>
<dbReference type="PRINTS" id="PR00725">
    <property type="entry name" value="DADACBPTASE1"/>
</dbReference>
<feature type="compositionally biased region" description="Low complexity" evidence="16">
    <location>
        <begin position="410"/>
        <end position="419"/>
    </location>
</feature>
<evidence type="ECO:0000313" key="20">
    <source>
        <dbReference type="Proteomes" id="UP000323142"/>
    </source>
</evidence>
<feature type="binding site" evidence="14">
    <location>
        <position position="232"/>
    </location>
    <ligand>
        <name>substrate</name>
    </ligand>
</feature>
<comment type="similarity">
    <text evidence="3 15">Belongs to the peptidase S11 family.</text>
</comment>
<dbReference type="Gene3D" id="2.60.410.10">
    <property type="entry name" value="D-Ala-D-Ala carboxypeptidase, C-terminal domain"/>
    <property type="match status" value="1"/>
</dbReference>
<feature type="compositionally biased region" description="Pro residues" evidence="16">
    <location>
        <begin position="420"/>
        <end position="430"/>
    </location>
</feature>
<dbReference type="InterPro" id="IPR018044">
    <property type="entry name" value="Peptidase_S11"/>
</dbReference>
<dbReference type="PANTHER" id="PTHR21581:SF6">
    <property type="entry name" value="TRAFFICKING PROTEIN PARTICLE COMPLEX SUBUNIT 12"/>
    <property type="match status" value="1"/>
</dbReference>
<evidence type="ECO:0000256" key="5">
    <source>
        <dbReference type="ARBA" id="ARBA00022645"/>
    </source>
</evidence>
<evidence type="ECO:0000256" key="6">
    <source>
        <dbReference type="ARBA" id="ARBA00022670"/>
    </source>
</evidence>
<dbReference type="EC" id="3.4.16.4" evidence="4"/>
<feature type="active site" description="Acyl-ester intermediate" evidence="13">
    <location>
        <position position="65"/>
    </location>
</feature>
<comment type="function">
    <text evidence="1">Removes C-terminal D-alanyl residues from sugar-peptide cell wall precursors.</text>
</comment>